<reference evidence="2 3" key="1">
    <citation type="submission" date="2023-11" db="EMBL/GenBank/DDBJ databases">
        <title>Gilvimarinus fulvus sp. nov., isolated from the surface of Kelp.</title>
        <authorList>
            <person name="Sun Y.Y."/>
            <person name="Gong Y."/>
            <person name="Du Z.J."/>
        </authorList>
    </citation>
    <scope>NUCLEOTIDE SEQUENCE [LARGE SCALE GENOMIC DNA]</scope>
    <source>
        <strain evidence="2 3">SDUM040013</strain>
    </source>
</reference>
<dbReference type="CDD" id="cd00093">
    <property type="entry name" value="HTH_XRE"/>
    <property type="match status" value="1"/>
</dbReference>
<organism evidence="2 3">
    <name type="scientific">Gilvimarinus gilvus</name>
    <dbReference type="NCBI Taxonomy" id="3058038"/>
    <lineage>
        <taxon>Bacteria</taxon>
        <taxon>Pseudomonadati</taxon>
        <taxon>Pseudomonadota</taxon>
        <taxon>Gammaproteobacteria</taxon>
        <taxon>Cellvibrionales</taxon>
        <taxon>Cellvibrionaceae</taxon>
        <taxon>Gilvimarinus</taxon>
    </lineage>
</organism>
<dbReference type="Gene3D" id="3.30.450.180">
    <property type="match status" value="1"/>
</dbReference>
<name>A0ABU4RWS7_9GAMM</name>
<evidence type="ECO:0000259" key="1">
    <source>
        <dbReference type="PROSITE" id="PS50943"/>
    </source>
</evidence>
<dbReference type="Gene3D" id="1.10.260.40">
    <property type="entry name" value="lambda repressor-like DNA-binding domains"/>
    <property type="match status" value="1"/>
</dbReference>
<gene>
    <name evidence="2" type="ORF">SCD92_07045</name>
</gene>
<keyword evidence="3" id="KW-1185">Reference proteome</keyword>
<evidence type="ECO:0000313" key="3">
    <source>
        <dbReference type="Proteomes" id="UP001273505"/>
    </source>
</evidence>
<protein>
    <submittedName>
        <fullName evidence="2">Helix-turn-helix transcriptional regulator</fullName>
    </submittedName>
</protein>
<proteinExistence type="predicted"/>
<dbReference type="PANTHER" id="PTHR35010:SF4">
    <property type="entry name" value="BLL5781 PROTEIN"/>
    <property type="match status" value="1"/>
</dbReference>
<dbReference type="PROSITE" id="PS50943">
    <property type="entry name" value="HTH_CROC1"/>
    <property type="match status" value="1"/>
</dbReference>
<dbReference type="PANTHER" id="PTHR35010">
    <property type="entry name" value="BLL4672 PROTEIN-RELATED"/>
    <property type="match status" value="1"/>
</dbReference>
<comment type="caution">
    <text evidence="2">The sequence shown here is derived from an EMBL/GenBank/DDBJ whole genome shotgun (WGS) entry which is preliminary data.</text>
</comment>
<dbReference type="EMBL" id="JAXAFO010000009">
    <property type="protein sequence ID" value="MDX6849109.1"/>
    <property type="molecule type" value="Genomic_DNA"/>
</dbReference>
<dbReference type="InterPro" id="IPR001387">
    <property type="entry name" value="Cro/C1-type_HTH"/>
</dbReference>
<sequence length="260" mass="29252">MTGTKNILVEFRKSKGWSQQFLALEADVSTRHISFIETGRSTPSRELLLKLAYTLELCHRNTNALLNAYGYAAQYTSMALTDTNLTPVRDALKLMLDNHAPFPAAVLDGQWNLAMANAPLQCMLETLLREQPTGEFNMLEATFDPNSLKPAIENWAEVASVLLRRLHLQVHSQPSPALQELYQKVLNMNPPENWRDTPAGFSEGPMLTAKIKAQGESLELFSTLSTFGTAQDVNLQELVIETYFPVNQKTTNFFYELAKR</sequence>
<dbReference type="Proteomes" id="UP001273505">
    <property type="component" value="Unassembled WGS sequence"/>
</dbReference>
<feature type="domain" description="HTH cro/C1-type" evidence="1">
    <location>
        <begin position="8"/>
        <end position="65"/>
    </location>
</feature>
<evidence type="ECO:0000313" key="2">
    <source>
        <dbReference type="EMBL" id="MDX6849109.1"/>
    </source>
</evidence>
<dbReference type="Pfam" id="PF01381">
    <property type="entry name" value="HTH_3"/>
    <property type="match status" value="1"/>
</dbReference>
<accession>A0ABU4RWS7</accession>
<dbReference type="SUPFAM" id="SSF47413">
    <property type="entry name" value="lambda repressor-like DNA-binding domains"/>
    <property type="match status" value="1"/>
</dbReference>
<dbReference type="RefSeq" id="WP_302722721.1">
    <property type="nucleotide sequence ID" value="NZ_JAULRU010000569.1"/>
</dbReference>
<dbReference type="SMART" id="SM00530">
    <property type="entry name" value="HTH_XRE"/>
    <property type="match status" value="1"/>
</dbReference>
<dbReference type="InterPro" id="IPR010982">
    <property type="entry name" value="Lambda_DNA-bd_dom_sf"/>
</dbReference>
<dbReference type="InterPro" id="IPR041413">
    <property type="entry name" value="MLTR_LBD"/>
</dbReference>
<dbReference type="Pfam" id="PF17765">
    <property type="entry name" value="MLTR_LBD"/>
    <property type="match status" value="1"/>
</dbReference>